<evidence type="ECO:0000256" key="4">
    <source>
        <dbReference type="ARBA" id="ARBA00023136"/>
    </source>
</evidence>
<feature type="transmembrane region" description="Helical" evidence="5">
    <location>
        <begin position="138"/>
        <end position="160"/>
    </location>
</feature>
<feature type="transmembrane region" description="Helical" evidence="5">
    <location>
        <begin position="364"/>
        <end position="387"/>
    </location>
</feature>
<feature type="transmembrane region" description="Helical" evidence="5">
    <location>
        <begin position="393"/>
        <end position="414"/>
    </location>
</feature>
<name>A0AA43RIS5_9ACTN</name>
<accession>A0AA43RIS5</accession>
<dbReference type="EMBL" id="JAUMVS010000076">
    <property type="protein sequence ID" value="MDO4842003.1"/>
    <property type="molecule type" value="Genomic_DNA"/>
</dbReference>
<feature type="transmembrane region" description="Helical" evidence="5">
    <location>
        <begin position="78"/>
        <end position="97"/>
    </location>
</feature>
<feature type="transmembrane region" description="Helical" evidence="5">
    <location>
        <begin position="166"/>
        <end position="186"/>
    </location>
</feature>
<dbReference type="InterPro" id="IPR011701">
    <property type="entry name" value="MFS"/>
</dbReference>
<dbReference type="SUPFAM" id="SSF103473">
    <property type="entry name" value="MFS general substrate transporter"/>
    <property type="match status" value="1"/>
</dbReference>
<evidence type="ECO:0000313" key="8">
    <source>
        <dbReference type="Proteomes" id="UP001168575"/>
    </source>
</evidence>
<evidence type="ECO:0000256" key="2">
    <source>
        <dbReference type="ARBA" id="ARBA00022692"/>
    </source>
</evidence>
<dbReference type="PANTHER" id="PTHR11360">
    <property type="entry name" value="MONOCARBOXYLATE TRANSPORTER"/>
    <property type="match status" value="1"/>
</dbReference>
<dbReference type="AlphaFoldDB" id="A0AA43RIS5"/>
<feature type="transmembrane region" description="Helical" evidence="5">
    <location>
        <begin position="241"/>
        <end position="263"/>
    </location>
</feature>
<evidence type="ECO:0000313" key="7">
    <source>
        <dbReference type="EMBL" id="MDO4842003.1"/>
    </source>
</evidence>
<feature type="transmembrane region" description="Helical" evidence="5">
    <location>
        <begin position="327"/>
        <end position="352"/>
    </location>
</feature>
<proteinExistence type="predicted"/>
<keyword evidence="3 5" id="KW-1133">Transmembrane helix</keyword>
<dbReference type="InterPro" id="IPR020846">
    <property type="entry name" value="MFS_dom"/>
</dbReference>
<feature type="transmembrane region" description="Helical" evidence="5">
    <location>
        <begin position="49"/>
        <end position="71"/>
    </location>
</feature>
<feature type="transmembrane region" description="Helical" evidence="5">
    <location>
        <begin position="275"/>
        <end position="293"/>
    </location>
</feature>
<feature type="transmembrane region" description="Helical" evidence="5">
    <location>
        <begin position="7"/>
        <end position="29"/>
    </location>
</feature>
<feature type="transmembrane region" description="Helical" evidence="5">
    <location>
        <begin position="305"/>
        <end position="321"/>
    </location>
</feature>
<feature type="domain" description="Major facilitator superfamily (MFS) profile" evidence="6">
    <location>
        <begin position="1"/>
        <end position="422"/>
    </location>
</feature>
<keyword evidence="2 5" id="KW-0812">Transmembrane</keyword>
<comment type="subcellular location">
    <subcellularLocation>
        <location evidence="1">Cell membrane</location>
        <topology evidence="1">Multi-pass membrane protein</topology>
    </subcellularLocation>
</comment>
<evidence type="ECO:0000256" key="3">
    <source>
        <dbReference type="ARBA" id="ARBA00022989"/>
    </source>
</evidence>
<dbReference type="InterPro" id="IPR036259">
    <property type="entry name" value="MFS_trans_sf"/>
</dbReference>
<evidence type="ECO:0000256" key="5">
    <source>
        <dbReference type="SAM" id="Phobius"/>
    </source>
</evidence>
<feature type="transmembrane region" description="Helical" evidence="5">
    <location>
        <begin position="103"/>
        <end position="126"/>
    </location>
</feature>
<evidence type="ECO:0000259" key="6">
    <source>
        <dbReference type="PROSITE" id="PS50850"/>
    </source>
</evidence>
<sequence length="424" mass="45822">MIKPKRWYGWWIVAICWLTYFINSGFPMYGGNVANSMMVAQTEMSRTVLGLGATLFNLFSGLFGVVVGNLITKKGAKISMYVGTCAIIVAALVMGFLCNGNSVMFIIGYGFILGIGINFGTALPLQNTIIFWHDKKRSLSLGLWATAAGVGSFIAAPIMSKLAGNFGWQACWIFVAIAAAVNLVIIKCFLIEKPSMVGQEQDGYLNGSKSVSETGKAKKPSRVYKTDVEWEYKDAIKTPTAWMILLGMCGYFCVYIVVMNQGINLVLENGLEATQAAMLMSAIGIGSLIARPVFGAISDYVEPRWVWLVMTLVTMLGAFLLKSCDSIAMVYLCGILIGGGFGGAFVQVPAVISNYFGKKAYARIYGLLLPIMNIVTCIAPTLAGAIYDANGSYDMAINIFVAFGFVGVIGLLFARPPKRKTQEG</sequence>
<dbReference type="PROSITE" id="PS50850">
    <property type="entry name" value="MFS"/>
    <property type="match status" value="1"/>
</dbReference>
<dbReference type="GO" id="GO:0022857">
    <property type="term" value="F:transmembrane transporter activity"/>
    <property type="evidence" value="ECO:0007669"/>
    <property type="project" value="InterPro"/>
</dbReference>
<keyword evidence="8" id="KW-1185">Reference proteome</keyword>
<reference evidence="7" key="1">
    <citation type="submission" date="2023-07" db="EMBL/GenBank/DDBJ databases">
        <title>Between Cages and Wild: Unraveling the Impact of Captivity on Animal Microbiomes and Antimicrobial Resistance.</title>
        <authorList>
            <person name="Schmartz G.P."/>
            <person name="Rehner J."/>
            <person name="Schuff M.J."/>
            <person name="Becker S.L."/>
            <person name="Kravczyk M."/>
            <person name="Gurevich A."/>
            <person name="Francke R."/>
            <person name="Mueller R."/>
            <person name="Keller V."/>
            <person name="Keller A."/>
        </authorList>
    </citation>
    <scope>NUCLEOTIDE SEQUENCE</scope>
    <source>
        <strain evidence="7">S12M_St_49</strain>
    </source>
</reference>
<dbReference type="Gene3D" id="1.20.1250.20">
    <property type="entry name" value="MFS general substrate transporter like domains"/>
    <property type="match status" value="2"/>
</dbReference>
<evidence type="ECO:0000256" key="1">
    <source>
        <dbReference type="ARBA" id="ARBA00004651"/>
    </source>
</evidence>
<organism evidence="7 8">
    <name type="scientific">Phoenicibacter congonensis</name>
    <dbReference type="NCBI Taxonomy" id="1944646"/>
    <lineage>
        <taxon>Bacteria</taxon>
        <taxon>Bacillati</taxon>
        <taxon>Actinomycetota</taxon>
        <taxon>Coriobacteriia</taxon>
        <taxon>Eggerthellales</taxon>
        <taxon>Eggerthellaceae</taxon>
        <taxon>Phoenicibacter</taxon>
    </lineage>
</organism>
<keyword evidence="4 5" id="KW-0472">Membrane</keyword>
<dbReference type="Proteomes" id="UP001168575">
    <property type="component" value="Unassembled WGS sequence"/>
</dbReference>
<dbReference type="GO" id="GO:0005886">
    <property type="term" value="C:plasma membrane"/>
    <property type="evidence" value="ECO:0007669"/>
    <property type="project" value="UniProtKB-SubCell"/>
</dbReference>
<dbReference type="PANTHER" id="PTHR11360:SF284">
    <property type="entry name" value="EG:103B4.3 PROTEIN-RELATED"/>
    <property type="match status" value="1"/>
</dbReference>
<gene>
    <name evidence="7" type="ORF">Q3982_04925</name>
</gene>
<protein>
    <submittedName>
        <fullName evidence="7">MFS transporter</fullName>
    </submittedName>
</protein>
<dbReference type="Pfam" id="PF07690">
    <property type="entry name" value="MFS_1"/>
    <property type="match status" value="1"/>
</dbReference>
<dbReference type="InterPro" id="IPR050327">
    <property type="entry name" value="Proton-linked_MCT"/>
</dbReference>
<comment type="caution">
    <text evidence="7">The sequence shown here is derived from an EMBL/GenBank/DDBJ whole genome shotgun (WGS) entry which is preliminary data.</text>
</comment>